<evidence type="ECO:0000313" key="5">
    <source>
        <dbReference type="EMBL" id="VEU38514.1"/>
    </source>
</evidence>
<reference evidence="5 6" key="1">
    <citation type="submission" date="2019-01" db="EMBL/GenBank/DDBJ databases">
        <authorList>
            <person name="Ferrante I. M."/>
        </authorList>
    </citation>
    <scope>NUCLEOTIDE SEQUENCE [LARGE SCALE GENOMIC DNA]</scope>
    <source>
        <strain evidence="5 6">B856</strain>
    </source>
</reference>
<dbReference type="EMBL" id="CAACVS010000171">
    <property type="protein sequence ID" value="VEU38514.1"/>
    <property type="molecule type" value="Genomic_DNA"/>
</dbReference>
<dbReference type="InterPro" id="IPR000182">
    <property type="entry name" value="GNAT_dom"/>
</dbReference>
<dbReference type="PROSITE" id="PS51186">
    <property type="entry name" value="GNAT"/>
    <property type="match status" value="1"/>
</dbReference>
<feature type="signal peptide" evidence="3">
    <location>
        <begin position="1"/>
        <end position="21"/>
    </location>
</feature>
<dbReference type="Proteomes" id="UP000291116">
    <property type="component" value="Unassembled WGS sequence"/>
</dbReference>
<dbReference type="InterPro" id="IPR016181">
    <property type="entry name" value="Acyl_CoA_acyltransferase"/>
</dbReference>
<keyword evidence="6" id="KW-1185">Reference proteome</keyword>
<feature type="domain" description="N-acetyltransferase" evidence="4">
    <location>
        <begin position="154"/>
        <end position="307"/>
    </location>
</feature>
<dbReference type="CDD" id="cd04301">
    <property type="entry name" value="NAT_SF"/>
    <property type="match status" value="1"/>
</dbReference>
<dbReference type="SUPFAM" id="SSF55729">
    <property type="entry name" value="Acyl-CoA N-acyltransferases (Nat)"/>
    <property type="match status" value="1"/>
</dbReference>
<dbReference type="PANTHER" id="PTHR43420">
    <property type="entry name" value="ACETYLTRANSFERASE"/>
    <property type="match status" value="1"/>
</dbReference>
<name>A0A448Z929_9STRA</name>
<evidence type="ECO:0000256" key="2">
    <source>
        <dbReference type="ARBA" id="ARBA00023315"/>
    </source>
</evidence>
<keyword evidence="1" id="KW-0808">Transferase</keyword>
<organism evidence="5 6">
    <name type="scientific">Pseudo-nitzschia multistriata</name>
    <dbReference type="NCBI Taxonomy" id="183589"/>
    <lineage>
        <taxon>Eukaryota</taxon>
        <taxon>Sar</taxon>
        <taxon>Stramenopiles</taxon>
        <taxon>Ochrophyta</taxon>
        <taxon>Bacillariophyta</taxon>
        <taxon>Bacillariophyceae</taxon>
        <taxon>Bacillariophycidae</taxon>
        <taxon>Bacillariales</taxon>
        <taxon>Bacillariaceae</taxon>
        <taxon>Pseudo-nitzschia</taxon>
    </lineage>
</organism>
<evidence type="ECO:0000256" key="3">
    <source>
        <dbReference type="SAM" id="SignalP"/>
    </source>
</evidence>
<accession>A0A448Z929</accession>
<dbReference type="OrthoDB" id="41532at2759"/>
<keyword evidence="2" id="KW-0012">Acyltransferase</keyword>
<evidence type="ECO:0000259" key="4">
    <source>
        <dbReference type="PROSITE" id="PS51186"/>
    </source>
</evidence>
<dbReference type="InterPro" id="IPR050680">
    <property type="entry name" value="YpeA/RimI_acetyltransf"/>
</dbReference>
<keyword evidence="3" id="KW-0732">Signal</keyword>
<dbReference type="Pfam" id="PF00583">
    <property type="entry name" value="Acetyltransf_1"/>
    <property type="match status" value="1"/>
</dbReference>
<dbReference type="GO" id="GO:0016747">
    <property type="term" value="F:acyltransferase activity, transferring groups other than amino-acyl groups"/>
    <property type="evidence" value="ECO:0007669"/>
    <property type="project" value="InterPro"/>
</dbReference>
<protein>
    <recommendedName>
        <fullName evidence="4">N-acetyltransferase domain-containing protein</fullName>
    </recommendedName>
</protein>
<dbReference type="Gene3D" id="3.40.630.30">
    <property type="match status" value="1"/>
</dbReference>
<gene>
    <name evidence="5" type="ORF">PSNMU_V1.4_AUG-EV-PASAV3_0052870</name>
</gene>
<evidence type="ECO:0000256" key="1">
    <source>
        <dbReference type="ARBA" id="ARBA00022679"/>
    </source>
</evidence>
<sequence length="307" mass="33021">MAFSIQSLLFIASLAATSTDAFVTPSGAALSSRTSTAVYAEAVETSNADFIVRAVEGGEDDPTVVDVAAYRNNMVNPQMMVERAQKKRDSLDTTKEAINGLKAGLLYVGPIIGIGTYVSTSGDNALTAALSNYGLFGGSLGAILAVNNYMGRGVHVPDVPEATNRIVVDLSEGLLRKQDMGFVAVSTSEDEMWKKIYAPSNGIIATVDTQLRNSPNSPTGVRTVEGLPSHLHIKNMDVHYKKRRQGVANALMELIIEHATTKTDAKALTLEVLGANQPAVQLYRKFGFEPRENPNKRSANVFMVKEL</sequence>
<evidence type="ECO:0000313" key="6">
    <source>
        <dbReference type="Proteomes" id="UP000291116"/>
    </source>
</evidence>
<dbReference type="AlphaFoldDB" id="A0A448Z929"/>
<dbReference type="PANTHER" id="PTHR43420:SF44">
    <property type="entry name" value="ACETYLTRANSFERASE YPEA"/>
    <property type="match status" value="1"/>
</dbReference>
<feature type="chain" id="PRO_5019513396" description="N-acetyltransferase domain-containing protein" evidence="3">
    <location>
        <begin position="22"/>
        <end position="307"/>
    </location>
</feature>
<proteinExistence type="predicted"/>